<evidence type="ECO:0000313" key="7">
    <source>
        <dbReference type="Proteomes" id="UP001524478"/>
    </source>
</evidence>
<evidence type="ECO:0000256" key="3">
    <source>
        <dbReference type="ARBA" id="ARBA00023004"/>
    </source>
</evidence>
<protein>
    <submittedName>
        <fullName evidence="6">2Fe-2S iron-sulfur cluster-binding protein</fullName>
    </submittedName>
</protein>
<dbReference type="RefSeq" id="WP_216555946.1">
    <property type="nucleotide sequence ID" value="NZ_JAHLOH010000017.1"/>
</dbReference>
<evidence type="ECO:0000259" key="5">
    <source>
        <dbReference type="PROSITE" id="PS51085"/>
    </source>
</evidence>
<keyword evidence="7" id="KW-1185">Reference proteome</keyword>
<reference evidence="6 7" key="1">
    <citation type="submission" date="2022-06" db="EMBL/GenBank/DDBJ databases">
        <title>Isolation of gut microbiota from human fecal samples.</title>
        <authorList>
            <person name="Pamer E.G."/>
            <person name="Barat B."/>
            <person name="Waligurski E."/>
            <person name="Medina S."/>
            <person name="Paddock L."/>
            <person name="Mostad J."/>
        </authorList>
    </citation>
    <scope>NUCLEOTIDE SEQUENCE [LARGE SCALE GENOMIC DNA]</scope>
    <source>
        <strain evidence="6 7">DFI.7.95</strain>
    </source>
</reference>
<dbReference type="Pfam" id="PF01799">
    <property type="entry name" value="Fer2_2"/>
    <property type="match status" value="1"/>
</dbReference>
<evidence type="ECO:0000313" key="6">
    <source>
        <dbReference type="EMBL" id="MCQ4924568.1"/>
    </source>
</evidence>
<keyword evidence="2" id="KW-0479">Metal-binding</keyword>
<dbReference type="PANTHER" id="PTHR44379">
    <property type="entry name" value="OXIDOREDUCTASE WITH IRON-SULFUR SUBUNIT"/>
    <property type="match status" value="1"/>
</dbReference>
<dbReference type="Pfam" id="PF00111">
    <property type="entry name" value="Fer2"/>
    <property type="match status" value="1"/>
</dbReference>
<evidence type="ECO:0000256" key="4">
    <source>
        <dbReference type="ARBA" id="ARBA00023014"/>
    </source>
</evidence>
<dbReference type="Proteomes" id="UP001524478">
    <property type="component" value="Unassembled WGS sequence"/>
</dbReference>
<dbReference type="InterPro" id="IPR002888">
    <property type="entry name" value="2Fe-2S-bd"/>
</dbReference>
<keyword evidence="4" id="KW-0411">Iron-sulfur</keyword>
<keyword evidence="1" id="KW-0001">2Fe-2S</keyword>
<evidence type="ECO:0000256" key="1">
    <source>
        <dbReference type="ARBA" id="ARBA00022714"/>
    </source>
</evidence>
<name>A0ABT1SDN1_9FIRM</name>
<feature type="domain" description="2Fe-2S ferredoxin-type" evidence="5">
    <location>
        <begin position="1"/>
        <end position="76"/>
    </location>
</feature>
<gene>
    <name evidence="6" type="ORF">NE686_15810</name>
</gene>
<dbReference type="InterPro" id="IPR001041">
    <property type="entry name" value="2Fe-2S_ferredoxin-type"/>
</dbReference>
<accession>A0ABT1SDN1</accession>
<comment type="caution">
    <text evidence="6">The sequence shown here is derived from an EMBL/GenBank/DDBJ whole genome shotgun (WGS) entry which is preliminary data.</text>
</comment>
<organism evidence="6 7">
    <name type="scientific">Tissierella carlieri</name>
    <dbReference type="NCBI Taxonomy" id="689904"/>
    <lineage>
        <taxon>Bacteria</taxon>
        <taxon>Bacillati</taxon>
        <taxon>Bacillota</taxon>
        <taxon>Tissierellia</taxon>
        <taxon>Tissierellales</taxon>
        <taxon>Tissierellaceae</taxon>
        <taxon>Tissierella</taxon>
    </lineage>
</organism>
<evidence type="ECO:0000256" key="2">
    <source>
        <dbReference type="ARBA" id="ARBA00022723"/>
    </source>
</evidence>
<dbReference type="CDD" id="cd00207">
    <property type="entry name" value="fer2"/>
    <property type="match status" value="1"/>
</dbReference>
<keyword evidence="3" id="KW-0408">Iron</keyword>
<dbReference type="PROSITE" id="PS51085">
    <property type="entry name" value="2FE2S_FER_2"/>
    <property type="match status" value="1"/>
</dbReference>
<proteinExistence type="predicted"/>
<dbReference type="EMBL" id="JANGAC010000013">
    <property type="protein sequence ID" value="MCQ4924568.1"/>
    <property type="molecule type" value="Genomic_DNA"/>
</dbReference>
<dbReference type="InterPro" id="IPR051452">
    <property type="entry name" value="Diverse_Oxidoreductases"/>
</dbReference>
<dbReference type="PANTHER" id="PTHR44379:SF8">
    <property type="entry name" value="XANTHINE DEHYDROGENASE IRON-SULFUR-BINDING SUBUNIT XDHC-RELATED"/>
    <property type="match status" value="1"/>
</dbReference>
<sequence>MIINLYINGCKKSLDVRPDEYLSEVLRRYGYLSVKRACDTGCCGVCTILIDGKPILSCSYFAVRAENKHITTIEGISDEEKKLGELLVSEGAEQCGYCSPGLILTVIAMKNELKNPTKRDISQYLTGNLCRCTGYVGQLRGIMKYMEVKE</sequence>